<sequence length="1386" mass="147666">MPEAEAPPQEPARRSIRRALLSVFLGALILFGGVFLGTRYGVLIPQTRLLIEARTDGLKIGRFGRLKVEGLAGDVWRDFTVRRLTIRDEQGVWLEANNVHMTWRYAELLRRRFHADRIEIQSLKVLRRPMLTPKGKDRGLPVSFFIDEAHARVEMLPAFSYRRGVYDVDLELAVQRGGGQRGSLKAASILHAGDHLNVEFDIAKTRPLVLVADGEEVQGGAIAGALGLPANQPFSLKAVAGGRLAEGRFTAVARSGAVEPLNAQGAWTRQGGQASGRVLLTSSTLLRDYARRFGPSAEFQISGAKSGPEYFALRGEVRAENLNFSAQGFGDIGERELGPGGLSIVASTRQLSRLTGGPTVGASRSAGVLTKSRDTWRYKGTFTAGGLDLWGYYLPQASGPIEGVLKNRLLTAKGSLTSRDGRGDSLFAVFMGAAPRGVYEIQRLPDGRILGRDVHILGNGLKLDAEGGRTLFGGLTFKGKAVLSKLEQANFGGMGGAVATWSALQRRDRQPWDFDVKADGQNFAMGYVEFDRMAGRSPKLRFKASYLDEHMTFTGIRFDGAAATVNARGVMGPNFSLDFKGDWSASGPFRVGPVEITGRGAGTGTVTGTVERPRADLIADVPEVDVPRLPLRNAHILMTFTKEPYGTGGAVSLTADSAYGPARWRSDMRLLENSAGVDLFNISAEGGGVQASGSLSLRSDEPSAADLRVNVGKGALLDAGRVGGTVRIVDAPGGPRGDLDLAGDGMRLPGANFTIRSLKLSADGPMARLPYTVEARGASGAGAWRLAGRGALSQVRTSYTVAFDGGGSLGERDLRTTETAVITFNENERTGRLRLASSEGGRVVVDGRFTAAEADLRAQLSGVALSLLNEDLAGGVNGTLSLQGREGRLDGTFMADLKGARSRGAPAASGVDGVVRGRLADNTLSLEAIAANGQGLRANASLVLPTEASAAPFRVAIARRRPMQGRFFAEGEVRPLFDLLVGGERSLSGQVRSEGTLGGTLADPTALGRITVENGRFDDGNTGLSLRQVALRAVFDDDEVDVTQASGVDGRGGSVSGSGRISLERAGVSSFRLDLRSFRLIDNEQATASASGPATIARDANGRVRLSGDLTIDRADIAAELPTPSGVVMMDVVERNRPDEMQVSLPPANLRGFGWNLDVTLRAPRRIFLRGHGLDMELSLEARVRGTTNEPELSGAARVVRGDYEFAGRRFEFDQSGVVYLSTDPADIRLDLTATRDDPSLTAVTRIRGTAERPEITFTSSPSLPSDEVLSQVLFGRSASQLSPIEAAQLASALSALSRGGGFDVIGNLRSFAGLDRLAFGGGGDTAMTVSGGKYLTDDVYLELTGGGREGPSAQVEWRVRRNLSILSRLQGQGSARLAVRWRRDY</sequence>
<dbReference type="PANTHER" id="PTHR36985:SF1">
    <property type="entry name" value="TRANSLOCATION AND ASSEMBLY MODULE SUBUNIT TAMB"/>
    <property type="match status" value="1"/>
</dbReference>
<evidence type="ECO:0000256" key="4">
    <source>
        <dbReference type="ARBA" id="ARBA00023136"/>
    </source>
</evidence>
<evidence type="ECO:0000313" key="8">
    <source>
        <dbReference type="Proteomes" id="UP000249725"/>
    </source>
</evidence>
<dbReference type="Proteomes" id="UP000249725">
    <property type="component" value="Unassembled WGS sequence"/>
</dbReference>
<dbReference type="OrthoDB" id="7784409at2"/>
<keyword evidence="4 5" id="KW-0472">Membrane</keyword>
<evidence type="ECO:0000256" key="3">
    <source>
        <dbReference type="ARBA" id="ARBA00022989"/>
    </source>
</evidence>
<protein>
    <submittedName>
        <fullName evidence="7">Translocation/assembly module TamB</fullName>
    </submittedName>
</protein>
<name>A0A328AHU8_9CAUL</name>
<evidence type="ECO:0000313" key="7">
    <source>
        <dbReference type="EMBL" id="RAK52428.1"/>
    </source>
</evidence>
<comment type="caution">
    <text evidence="7">The sequence shown here is derived from an EMBL/GenBank/DDBJ whole genome shotgun (WGS) entry which is preliminary data.</text>
</comment>
<evidence type="ECO:0000256" key="1">
    <source>
        <dbReference type="ARBA" id="ARBA00004167"/>
    </source>
</evidence>
<dbReference type="PANTHER" id="PTHR36985">
    <property type="entry name" value="TRANSLOCATION AND ASSEMBLY MODULE SUBUNIT TAMB"/>
    <property type="match status" value="1"/>
</dbReference>
<evidence type="ECO:0000259" key="6">
    <source>
        <dbReference type="Pfam" id="PF04357"/>
    </source>
</evidence>
<keyword evidence="8" id="KW-1185">Reference proteome</keyword>
<dbReference type="InterPro" id="IPR007452">
    <property type="entry name" value="TamB_C"/>
</dbReference>
<dbReference type="EMBL" id="QFYR01000003">
    <property type="protein sequence ID" value="RAK52428.1"/>
    <property type="molecule type" value="Genomic_DNA"/>
</dbReference>
<dbReference type="GO" id="GO:0005886">
    <property type="term" value="C:plasma membrane"/>
    <property type="evidence" value="ECO:0007669"/>
    <property type="project" value="InterPro"/>
</dbReference>
<feature type="transmembrane region" description="Helical" evidence="5">
    <location>
        <begin position="20"/>
        <end position="42"/>
    </location>
</feature>
<proteinExistence type="predicted"/>
<reference evidence="8" key="1">
    <citation type="submission" date="2018-05" db="EMBL/GenBank/DDBJ databases">
        <authorList>
            <person name="Li X."/>
        </authorList>
    </citation>
    <scope>NUCLEOTIDE SEQUENCE [LARGE SCALE GENOMIC DNA]</scope>
    <source>
        <strain evidence="8">YIM 73061</strain>
    </source>
</reference>
<dbReference type="Pfam" id="PF04357">
    <property type="entry name" value="TamB"/>
    <property type="match status" value="1"/>
</dbReference>
<accession>A0A328AHU8</accession>
<gene>
    <name evidence="7" type="ORF">DJ018_14035</name>
</gene>
<comment type="subcellular location">
    <subcellularLocation>
        <location evidence="1">Membrane</location>
        <topology evidence="1">Single-pass membrane protein</topology>
    </subcellularLocation>
</comment>
<dbReference type="GO" id="GO:0097347">
    <property type="term" value="C:TAM protein secretion complex"/>
    <property type="evidence" value="ECO:0007669"/>
    <property type="project" value="TreeGrafter"/>
</dbReference>
<organism evidence="7 8">
    <name type="scientific">Phenylobacterium deserti</name>
    <dbReference type="NCBI Taxonomy" id="1914756"/>
    <lineage>
        <taxon>Bacteria</taxon>
        <taxon>Pseudomonadati</taxon>
        <taxon>Pseudomonadota</taxon>
        <taxon>Alphaproteobacteria</taxon>
        <taxon>Caulobacterales</taxon>
        <taxon>Caulobacteraceae</taxon>
        <taxon>Phenylobacterium</taxon>
    </lineage>
</organism>
<keyword evidence="2 5" id="KW-0812">Transmembrane</keyword>
<evidence type="ECO:0000256" key="5">
    <source>
        <dbReference type="SAM" id="Phobius"/>
    </source>
</evidence>
<feature type="domain" description="Translocation and assembly module TamB C-terminal" evidence="6">
    <location>
        <begin position="1049"/>
        <end position="1386"/>
    </location>
</feature>
<evidence type="ECO:0000256" key="2">
    <source>
        <dbReference type="ARBA" id="ARBA00022692"/>
    </source>
</evidence>
<keyword evidence="3 5" id="KW-1133">Transmembrane helix</keyword>
<dbReference type="GO" id="GO:0009306">
    <property type="term" value="P:protein secretion"/>
    <property type="evidence" value="ECO:0007669"/>
    <property type="project" value="InterPro"/>
</dbReference>